<dbReference type="Pfam" id="PF02801">
    <property type="entry name" value="Ketoacyl-synt_C"/>
    <property type="match status" value="1"/>
</dbReference>
<dbReference type="Pfam" id="PF00975">
    <property type="entry name" value="Thioesterase"/>
    <property type="match status" value="1"/>
</dbReference>
<dbReference type="Gene3D" id="3.40.366.10">
    <property type="entry name" value="Malonyl-Coenzyme A Acyl Carrier Protein, domain 2"/>
    <property type="match status" value="3"/>
</dbReference>
<dbReference type="GO" id="GO:0044550">
    <property type="term" value="P:secondary metabolite biosynthetic process"/>
    <property type="evidence" value="ECO:0007669"/>
    <property type="project" value="TreeGrafter"/>
</dbReference>
<dbReference type="EMBL" id="JARKIF010000001">
    <property type="protein sequence ID" value="KAJ7649707.1"/>
    <property type="molecule type" value="Genomic_DNA"/>
</dbReference>
<gene>
    <name evidence="9" type="ORF">FB45DRAFT_818852</name>
</gene>
<dbReference type="InterPro" id="IPR014043">
    <property type="entry name" value="Acyl_transferase_dom"/>
</dbReference>
<evidence type="ECO:0000256" key="1">
    <source>
        <dbReference type="ARBA" id="ARBA00005179"/>
    </source>
</evidence>
<keyword evidence="10" id="KW-1185">Reference proteome</keyword>
<dbReference type="InterPro" id="IPR009081">
    <property type="entry name" value="PP-bd_ACP"/>
</dbReference>
<protein>
    <submittedName>
        <fullName evidence="9">Polyketide beta-ketoacyl-synthase</fullName>
    </submittedName>
</protein>
<evidence type="ECO:0000256" key="3">
    <source>
        <dbReference type="ARBA" id="ARBA00022553"/>
    </source>
</evidence>
<dbReference type="InterPro" id="IPR001227">
    <property type="entry name" value="Ac_transferase_dom_sf"/>
</dbReference>
<name>A0AAD7G1F0_9AGAR</name>
<keyword evidence="3" id="KW-0597">Phosphoprotein</keyword>
<dbReference type="CDD" id="cd00833">
    <property type="entry name" value="PKS"/>
    <property type="match status" value="1"/>
</dbReference>
<feature type="active site" description="Proton donor; for dehydratase activity" evidence="6">
    <location>
        <position position="1523"/>
    </location>
</feature>
<dbReference type="Proteomes" id="UP001221142">
    <property type="component" value="Unassembled WGS sequence"/>
</dbReference>
<dbReference type="PROSITE" id="PS00606">
    <property type="entry name" value="KS3_1"/>
    <property type="match status" value="1"/>
</dbReference>
<dbReference type="GO" id="GO:0004312">
    <property type="term" value="F:fatty acid synthase activity"/>
    <property type="evidence" value="ECO:0007669"/>
    <property type="project" value="TreeGrafter"/>
</dbReference>
<dbReference type="InterPro" id="IPR014030">
    <property type="entry name" value="Ketoacyl_synth_N"/>
</dbReference>
<dbReference type="PANTHER" id="PTHR43775">
    <property type="entry name" value="FATTY ACID SYNTHASE"/>
    <property type="match status" value="1"/>
</dbReference>
<keyword evidence="5" id="KW-0843">Virulence</keyword>
<evidence type="ECO:0000256" key="2">
    <source>
        <dbReference type="ARBA" id="ARBA00022450"/>
    </source>
</evidence>
<dbReference type="InterPro" id="IPR016039">
    <property type="entry name" value="Thiolase-like"/>
</dbReference>
<feature type="active site" description="Proton acceptor; for dehydratase activity" evidence="6">
    <location>
        <position position="1338"/>
    </location>
</feature>
<dbReference type="Gene3D" id="3.40.50.1820">
    <property type="entry name" value="alpha/beta hydrolase"/>
    <property type="match status" value="1"/>
</dbReference>
<proteinExistence type="predicted"/>
<reference evidence="9" key="1">
    <citation type="submission" date="2023-03" db="EMBL/GenBank/DDBJ databases">
        <title>Massive genome expansion in bonnet fungi (Mycena s.s.) driven by repeated elements and novel gene families across ecological guilds.</title>
        <authorList>
            <consortium name="Lawrence Berkeley National Laboratory"/>
            <person name="Harder C.B."/>
            <person name="Miyauchi S."/>
            <person name="Viragh M."/>
            <person name="Kuo A."/>
            <person name="Thoen E."/>
            <person name="Andreopoulos B."/>
            <person name="Lu D."/>
            <person name="Skrede I."/>
            <person name="Drula E."/>
            <person name="Henrissat B."/>
            <person name="Morin E."/>
            <person name="Kohler A."/>
            <person name="Barry K."/>
            <person name="LaButti K."/>
            <person name="Morin E."/>
            <person name="Salamov A."/>
            <person name="Lipzen A."/>
            <person name="Mereny Z."/>
            <person name="Hegedus B."/>
            <person name="Baldrian P."/>
            <person name="Stursova M."/>
            <person name="Weitz H."/>
            <person name="Taylor A."/>
            <person name="Grigoriev I.V."/>
            <person name="Nagy L.G."/>
            <person name="Martin F."/>
            <person name="Kauserud H."/>
        </authorList>
    </citation>
    <scope>NUCLEOTIDE SEQUENCE</scope>
    <source>
        <strain evidence="9">9284</strain>
    </source>
</reference>
<dbReference type="SMART" id="SM00827">
    <property type="entry name" value="PKS_AT"/>
    <property type="match status" value="1"/>
</dbReference>
<dbReference type="PROSITE" id="PS52004">
    <property type="entry name" value="KS3_2"/>
    <property type="match status" value="1"/>
</dbReference>
<evidence type="ECO:0000313" key="9">
    <source>
        <dbReference type="EMBL" id="KAJ7649707.1"/>
    </source>
</evidence>
<dbReference type="Gene3D" id="3.30.70.3290">
    <property type="match status" value="1"/>
</dbReference>
<sequence length="1998" mass="216811">MQVPFFGGHGAGTTGTPEAFVQAVQDVSCSSAAATLLAACHQAFRTEIATLSTGEFSLCGISLEDFKMPESLLDLPTRYHHNTILSWGLLITQAVRYLRFVEKRTEDASSVSPFAEVLGQTGGAGILGFSAGIVMASVAASSESLGCFLANVVQAYRLVLWTGVRSQIYRATITRRDELLPFAEDEPWGVVVIGMTRSEIEERIRAFQTPSKRVYLTTIMDSKCVTVSGLPDVIAEFSGTLSSQYVVHKTSLNMLYHSSVHVDGVRQQVLADVARRRIKFPELEDLIVPIWSTETGEVLNLIRGGSLVELVVDMILTRPLNWDVLVSKFLEAHRDSSIRLINFGPGTGLPRTVERAFPAGRVVSVDETRGEGHGGGKQTPIAIVGMAVNAPGASNATQLWQLLQDGRNTISEIPGHRFKVSDYNDGKYPGRQMKTHTGNFLDNIDEFDNAFFKISPREAKSMDPQQRILLQVAYEALEDSGYVPNATPTSNPHRFGCYIGAVADDYVHNLRDEIDVYYSTGTLRSFLSGRVSFVMQLSGPSMVVDTACSSGNVALYQASRALMNGDCDAALVGGVNTITSPDVCLLSLLYESPNSLLRIFLGLDRGHFLSPTGQCKPFDASADGYSRSEGCTVFIVKRLSDALAENDNILGVIRGIEVNQSGLASSITYPHAETQATLFRQVLANARIEPNRVNVVEAHGTGTQAGDPNEVQSLRAVLAINRSKDNPLHLTSIKANVGHLEAASGGVGLVKLLLMLQHNKIPRQISLKNLNPLLTALDHDNVVIDTADAEWVSSYPGKPRVALLNNFGASGSNTALILEEHVKPVTALTPSDMSFVFGLSAKTLTALEELRVKYLDWLRSPASAALSLGDIAYTMTARRQLYSYRLAVTASSHQALLEKLTTTAPVLVPPPDGPPSVVFVYSGNGGQYVGMGGRLYHESPLFRACIDECEVILVCAGFPGMRDDIILGSGDSGLGPLQEFEKYHSAIFAIEYGLTQMWTSWGVVPSAVVGHSLGEYAALVTAGVLKLKDALLIVAHRVRLMVQTCAINSSTMIAVNLGAEAIQEILRQSSDFADLNIACYNSPVDCVVAGPLTQLMDFKEHLAAEVGCKSVMLPMPFGCHSPAMTPLLDDLTLFVKNAPLRAPTIPIISNVLGDVILPGNASVFTPAYFSRHCAEPVQFDRGVRALLSRPEFSNIAAWIEIGPHTTCLPMLKSNPAVLAAPGTLLLGSLRKKQLPYTTIASSLAQLYTSNLALKWRAVFAHLPRPGCVSLPSYPFAKTKYWVPYREPAASSTSVAAARDLITEYPLLYSWAQYPSATNDFEARFETPISNLAKWIVGHRVGGIPLCPASLYSELVWAGVDLSERHLQTLRNGSHVVIAHIEFDKALPYDEKVELTVCTQISLGKDGGTFSISSRLDSTGEESISAHGEFGYRSTSETTAKFDQTLLDITQRMCTVVSPSAEVEIISTEEAYEVIFPRVVQYAKPYHTIQTLTLAAHNMEGYATIQLPNDYERGKFVIHPVWLDTLGHVAGLIANKQGNANDAFICTQIGLTEVFTELVDNEAPYLMYFKNVWLPGEKAIVGEVYAVQVAGEERRIVAHMQGIHFHRIRLSSFKKSLTRPAAVSVPAVPKPTVIAARSPSSVDATILKLVSDACDLPLSAVNLTTDLASIGIDSMMSIEIFGGLRLAFPQAGLDVHFLGLCAVVGDICREVSKACSALRVDMPRPGSATDFLADISEASYARIAEALQLNTVPLPIQNPQVATGRLPLFLVHDGSGLINSYHHISSLDRAVWGIHNPRFINGQPWDSVGDMAAAYAEYIFGVTTGPVILGGWSFGGVVAYEISLQLANRGVAVKGIVLIDSSCPGDHTPLSDCLLDAILGLDERVVFSDLGVLVRRQFSMNAPMLQRYTAEWAPELSPPLVLLRSTEGFRPEGVPDVPAWFSDRTNPQASVRGWQKLTNRPVKVLDIPGHHFSVFHPSNISEVSCRLAEACEHIESLEV</sequence>
<dbReference type="PANTHER" id="PTHR43775:SF37">
    <property type="entry name" value="SI:DKEY-61P9.11"/>
    <property type="match status" value="1"/>
</dbReference>
<dbReference type="GO" id="GO:0004315">
    <property type="term" value="F:3-oxoacyl-[acyl-carrier-protein] synthase activity"/>
    <property type="evidence" value="ECO:0007669"/>
    <property type="project" value="InterPro"/>
</dbReference>
<dbReference type="InterPro" id="IPR016035">
    <property type="entry name" value="Acyl_Trfase/lysoPLipase"/>
</dbReference>
<dbReference type="InterPro" id="IPR018201">
    <property type="entry name" value="Ketoacyl_synth_AS"/>
</dbReference>
<dbReference type="InterPro" id="IPR032088">
    <property type="entry name" value="SAT"/>
</dbReference>
<feature type="region of interest" description="C-terminal hotdog fold" evidence="6">
    <location>
        <begin position="1460"/>
        <end position="1613"/>
    </location>
</feature>
<dbReference type="SUPFAM" id="SSF52151">
    <property type="entry name" value="FabD/lysophospholipase-like"/>
    <property type="match status" value="1"/>
</dbReference>
<dbReference type="InterPro" id="IPR020802">
    <property type="entry name" value="TesA-like"/>
</dbReference>
<dbReference type="InterPro" id="IPR049551">
    <property type="entry name" value="PKS_DH_C"/>
</dbReference>
<dbReference type="Gene3D" id="1.10.1200.10">
    <property type="entry name" value="ACP-like"/>
    <property type="match status" value="1"/>
</dbReference>
<organism evidence="9 10">
    <name type="scientific">Roridomyces roridus</name>
    <dbReference type="NCBI Taxonomy" id="1738132"/>
    <lineage>
        <taxon>Eukaryota</taxon>
        <taxon>Fungi</taxon>
        <taxon>Dikarya</taxon>
        <taxon>Basidiomycota</taxon>
        <taxon>Agaricomycotina</taxon>
        <taxon>Agaricomycetes</taxon>
        <taxon>Agaricomycetidae</taxon>
        <taxon>Agaricales</taxon>
        <taxon>Marasmiineae</taxon>
        <taxon>Mycenaceae</taxon>
        <taxon>Roridomyces</taxon>
    </lineage>
</organism>
<evidence type="ECO:0000259" key="8">
    <source>
        <dbReference type="PROSITE" id="PS52019"/>
    </source>
</evidence>
<dbReference type="Pfam" id="PF21089">
    <property type="entry name" value="PKS_DH_N"/>
    <property type="match status" value="1"/>
</dbReference>
<dbReference type="Pfam" id="PF00698">
    <property type="entry name" value="Acyl_transf_1"/>
    <property type="match status" value="1"/>
</dbReference>
<evidence type="ECO:0000256" key="5">
    <source>
        <dbReference type="ARBA" id="ARBA00023026"/>
    </source>
</evidence>
<accession>A0AAD7G1F0</accession>
<dbReference type="SUPFAM" id="SSF53474">
    <property type="entry name" value="alpha/beta-Hydrolases"/>
    <property type="match status" value="1"/>
</dbReference>
<dbReference type="SUPFAM" id="SSF55048">
    <property type="entry name" value="Probable ACP-binding domain of malonyl-CoA ACP transacylase"/>
    <property type="match status" value="1"/>
</dbReference>
<dbReference type="GO" id="GO:0006633">
    <property type="term" value="P:fatty acid biosynthetic process"/>
    <property type="evidence" value="ECO:0007669"/>
    <property type="project" value="InterPro"/>
</dbReference>
<evidence type="ECO:0000259" key="7">
    <source>
        <dbReference type="PROSITE" id="PS52004"/>
    </source>
</evidence>
<dbReference type="InterPro" id="IPR020841">
    <property type="entry name" value="PKS_Beta-ketoAc_synthase_dom"/>
</dbReference>
<keyword evidence="4" id="KW-0808">Transferase</keyword>
<dbReference type="InterPro" id="IPR042104">
    <property type="entry name" value="PKS_dehydratase_sf"/>
</dbReference>
<dbReference type="SMART" id="SM00824">
    <property type="entry name" value="PKS_TE"/>
    <property type="match status" value="1"/>
</dbReference>
<dbReference type="InterPro" id="IPR036736">
    <property type="entry name" value="ACP-like_sf"/>
</dbReference>
<dbReference type="InterPro" id="IPR050091">
    <property type="entry name" value="PKS_NRPS_Biosynth_Enz"/>
</dbReference>
<dbReference type="Gene3D" id="3.40.47.10">
    <property type="match status" value="1"/>
</dbReference>
<dbReference type="InterPro" id="IPR014031">
    <property type="entry name" value="Ketoacyl_synth_C"/>
</dbReference>
<comment type="caution">
    <text evidence="9">The sequence shown here is derived from an EMBL/GenBank/DDBJ whole genome shotgun (WGS) entry which is preliminary data.</text>
</comment>
<feature type="domain" description="Ketosynthase family 3 (KS3)" evidence="7">
    <location>
        <begin position="378"/>
        <end position="820"/>
    </location>
</feature>
<dbReference type="Pfam" id="PF00550">
    <property type="entry name" value="PP-binding"/>
    <property type="match status" value="1"/>
</dbReference>
<dbReference type="InterPro" id="IPR049552">
    <property type="entry name" value="PKS_DH_N"/>
</dbReference>
<feature type="domain" description="PKS/mFAS DH" evidence="8">
    <location>
        <begin position="1304"/>
        <end position="1613"/>
    </location>
</feature>
<dbReference type="SUPFAM" id="SSF53901">
    <property type="entry name" value="Thiolase-like"/>
    <property type="match status" value="1"/>
</dbReference>
<dbReference type="Pfam" id="PF16073">
    <property type="entry name" value="SAT"/>
    <property type="match status" value="1"/>
</dbReference>
<dbReference type="Pfam" id="PF00109">
    <property type="entry name" value="ketoacyl-synt"/>
    <property type="match status" value="1"/>
</dbReference>
<dbReference type="NCBIfam" id="TIGR04532">
    <property type="entry name" value="PT_fungal_PKS"/>
    <property type="match status" value="1"/>
</dbReference>
<dbReference type="PROSITE" id="PS52019">
    <property type="entry name" value="PKS_MFAS_DH"/>
    <property type="match status" value="1"/>
</dbReference>
<dbReference type="InterPro" id="IPR030918">
    <property type="entry name" value="PT_fungal_PKS"/>
</dbReference>
<dbReference type="Gene3D" id="3.10.129.110">
    <property type="entry name" value="Polyketide synthase dehydratase"/>
    <property type="match status" value="1"/>
</dbReference>
<evidence type="ECO:0000313" key="10">
    <source>
        <dbReference type="Proteomes" id="UP001221142"/>
    </source>
</evidence>
<dbReference type="Pfam" id="PF22621">
    <property type="entry name" value="CurL-like_PKS_C"/>
    <property type="match status" value="1"/>
</dbReference>
<evidence type="ECO:0000256" key="6">
    <source>
        <dbReference type="PROSITE-ProRule" id="PRU01363"/>
    </source>
</evidence>
<dbReference type="InterPro" id="IPR001031">
    <property type="entry name" value="Thioesterase"/>
</dbReference>
<comment type="pathway">
    <text evidence="1">Secondary metabolite biosynthesis.</text>
</comment>
<evidence type="ECO:0000256" key="4">
    <source>
        <dbReference type="ARBA" id="ARBA00022679"/>
    </source>
</evidence>
<dbReference type="InterPro" id="IPR016036">
    <property type="entry name" value="Malonyl_transacylase_ACP-bd"/>
</dbReference>
<feature type="region of interest" description="N-terminal hotdog fold" evidence="6">
    <location>
        <begin position="1304"/>
        <end position="1436"/>
    </location>
</feature>
<dbReference type="InterPro" id="IPR049900">
    <property type="entry name" value="PKS_mFAS_DH"/>
</dbReference>
<dbReference type="SMART" id="SM00825">
    <property type="entry name" value="PKS_KS"/>
    <property type="match status" value="1"/>
</dbReference>
<keyword evidence="2" id="KW-0596">Phosphopantetheine</keyword>
<dbReference type="InterPro" id="IPR029058">
    <property type="entry name" value="AB_hydrolase_fold"/>
</dbReference>
<dbReference type="Pfam" id="PF14765">
    <property type="entry name" value="PS-DH"/>
    <property type="match status" value="1"/>
</dbReference>